<evidence type="ECO:0000259" key="8">
    <source>
        <dbReference type="Pfam" id="PF00408"/>
    </source>
</evidence>
<proteinExistence type="inferred from homology"/>
<dbReference type="SUPFAM" id="SSF55957">
    <property type="entry name" value="Phosphoglucomutase, C-terminal domain"/>
    <property type="match status" value="1"/>
</dbReference>
<dbReference type="Pfam" id="PF02879">
    <property type="entry name" value="PGM_PMM_II"/>
    <property type="match status" value="1"/>
</dbReference>
<comment type="similarity">
    <text evidence="2 7">Belongs to the phosphohexose mutase family.</text>
</comment>
<dbReference type="GO" id="GO:0006166">
    <property type="term" value="P:purine ribonucleoside salvage"/>
    <property type="evidence" value="ECO:0007669"/>
    <property type="project" value="TreeGrafter"/>
</dbReference>
<dbReference type="PANTHER" id="PTHR45745">
    <property type="entry name" value="PHOSPHOMANNOMUTASE 45A"/>
    <property type="match status" value="1"/>
</dbReference>
<dbReference type="GO" id="GO:0004614">
    <property type="term" value="F:phosphoglucomutase activity"/>
    <property type="evidence" value="ECO:0007669"/>
    <property type="project" value="InterPro"/>
</dbReference>
<keyword evidence="4 7" id="KW-0479">Metal-binding</keyword>
<accession>A0A016QQE4</accession>
<dbReference type="OrthoDB" id="9806956at2"/>
<keyword evidence="5 7" id="KW-0460">Magnesium</keyword>
<dbReference type="Pfam" id="PF00408">
    <property type="entry name" value="PGM_PMM_IV"/>
    <property type="match status" value="1"/>
</dbReference>
<reference evidence="12 13" key="1">
    <citation type="submission" date="2014-03" db="EMBL/GenBank/DDBJ databases">
        <title>Draft genome sequence of Deinococcus phoenicis 1P10ME.</title>
        <authorList>
            <person name="Stepanov V.G."/>
            <person name="Vaishampayan P."/>
            <person name="Venkateswaran K."/>
            <person name="Fox G.E."/>
        </authorList>
    </citation>
    <scope>NUCLEOTIDE SEQUENCE [LARGE SCALE GENOMIC DNA]</scope>
    <source>
        <strain evidence="12 13">1P10ME</strain>
    </source>
</reference>
<dbReference type="InterPro" id="IPR005845">
    <property type="entry name" value="A-D-PHexomutase_a/b/a-II"/>
</dbReference>
<dbReference type="InterPro" id="IPR016055">
    <property type="entry name" value="A-D-PHexomutase_a/b/a-I/II/III"/>
</dbReference>
<dbReference type="STRING" id="1476583.DEIPH_ctg028orf0011"/>
<feature type="domain" description="Alpha-D-phosphohexomutase alpha/beta/alpha" evidence="11">
    <location>
        <begin position="323"/>
        <end position="443"/>
    </location>
</feature>
<dbReference type="Proteomes" id="UP000020492">
    <property type="component" value="Unassembled WGS sequence"/>
</dbReference>
<feature type="domain" description="Alpha-D-phosphohexomutase C-terminal" evidence="8">
    <location>
        <begin position="491"/>
        <end position="540"/>
    </location>
</feature>
<feature type="domain" description="Alpha-D-phosphohexomutase alpha/beta/alpha" evidence="10">
    <location>
        <begin position="213"/>
        <end position="320"/>
    </location>
</feature>
<dbReference type="CDD" id="cd05801">
    <property type="entry name" value="PGM_like3"/>
    <property type="match status" value="1"/>
</dbReference>
<dbReference type="PANTHER" id="PTHR45745:SF1">
    <property type="entry name" value="PHOSPHOGLUCOMUTASE 2B-RELATED"/>
    <property type="match status" value="1"/>
</dbReference>
<dbReference type="GO" id="GO:0005975">
    <property type="term" value="P:carbohydrate metabolic process"/>
    <property type="evidence" value="ECO:0007669"/>
    <property type="project" value="InterPro"/>
</dbReference>
<dbReference type="Gene3D" id="3.30.310.50">
    <property type="entry name" value="Alpha-D-phosphohexomutase, C-terminal domain"/>
    <property type="match status" value="1"/>
</dbReference>
<dbReference type="PATRIC" id="fig|1476583.3.peg.1862"/>
<dbReference type="SUPFAM" id="SSF53738">
    <property type="entry name" value="Phosphoglucomutase, first 3 domains"/>
    <property type="match status" value="3"/>
</dbReference>
<comment type="caution">
    <text evidence="12">The sequence shown here is derived from an EMBL/GenBank/DDBJ whole genome shotgun (WGS) entry which is preliminary data.</text>
</comment>
<dbReference type="Pfam" id="PF02880">
    <property type="entry name" value="PGM_PMM_III"/>
    <property type="match status" value="1"/>
</dbReference>
<evidence type="ECO:0000256" key="1">
    <source>
        <dbReference type="ARBA" id="ARBA00001946"/>
    </source>
</evidence>
<name>A0A016QQE4_9DEIO</name>
<dbReference type="PROSITE" id="PS00710">
    <property type="entry name" value="PGM_PMM"/>
    <property type="match status" value="1"/>
</dbReference>
<dbReference type="GO" id="GO:0008973">
    <property type="term" value="F:phosphopentomutase activity"/>
    <property type="evidence" value="ECO:0007669"/>
    <property type="project" value="TreeGrafter"/>
</dbReference>
<evidence type="ECO:0000256" key="4">
    <source>
        <dbReference type="ARBA" id="ARBA00022723"/>
    </source>
</evidence>
<feature type="domain" description="Alpha-D-phosphohexomutase alpha/beta/alpha" evidence="9">
    <location>
        <begin position="40"/>
        <end position="184"/>
    </location>
</feature>
<dbReference type="NCBIfam" id="TIGR01132">
    <property type="entry name" value="pgm"/>
    <property type="match status" value="1"/>
</dbReference>
<evidence type="ECO:0000256" key="7">
    <source>
        <dbReference type="RuleBase" id="RU004326"/>
    </source>
</evidence>
<keyword evidence="3" id="KW-0597">Phosphoprotein</keyword>
<sequence>MTLSPLAGHMAPPSLLTNIPRLVAYYYEKRPDVNDPAQRVAFGTSGHRGTSLDGSFNEAHILAVAQAVAEHRAAAGIAGPLYMGLDTHALSEPAWITALQVLVANGVRVRAQPGSFTPTPLISHAILNHNRAGQRSGGGGDVADGIVITPSHNPPQDGGFKYNPPSGGPADTDITKAVQNRANALLEGGLKDVRRVSLDDALAALDPFDFITPYVSELDQVIDLDAIRQSGVRIGVDPLGGASLPVWEAIQAAHGLNLSIVNDRVDPSFAFMSVDRDGKIRMDCSSPYAMAGLLRLKGDFDVAIGNDPDADRHGIVTADGLMNPNHYLAVMIDYLFQNRPGWSADAGVGKTVVSSALIDRVTAGLGRRLFEVPVGFKYFVGGLLSGSLGFGGEESAGASFLRRDGGAWSTDKDGLIPGLLAAEITAKTGQTPSQRFKVLTEKYGETAYDRQDAPANAAQKKVLANLSPEQVTASTLAGDPITAKLTRAPGNGEPIGGLKVTTDHAWFAARPSGTEDVYKIYAESFKGADHLREVMAEAREVVDAAFQAGGAA</sequence>
<dbReference type="InterPro" id="IPR036900">
    <property type="entry name" value="A-D-PHexomutase_C_sf"/>
</dbReference>
<dbReference type="eggNOG" id="COG0033">
    <property type="taxonomic scope" value="Bacteria"/>
</dbReference>
<dbReference type="InterPro" id="IPR005844">
    <property type="entry name" value="A-D-PHexomutase_a/b/a-I"/>
</dbReference>
<comment type="cofactor">
    <cofactor evidence="1">
        <name>Mg(2+)</name>
        <dbReference type="ChEBI" id="CHEBI:18420"/>
    </cofactor>
</comment>
<dbReference type="GO" id="GO:0000287">
    <property type="term" value="F:magnesium ion binding"/>
    <property type="evidence" value="ECO:0007669"/>
    <property type="project" value="InterPro"/>
</dbReference>
<evidence type="ECO:0000313" key="13">
    <source>
        <dbReference type="Proteomes" id="UP000020492"/>
    </source>
</evidence>
<evidence type="ECO:0000259" key="10">
    <source>
        <dbReference type="Pfam" id="PF02879"/>
    </source>
</evidence>
<evidence type="ECO:0000313" key="12">
    <source>
        <dbReference type="EMBL" id="EYB68072.1"/>
    </source>
</evidence>
<keyword evidence="6" id="KW-0413">Isomerase</keyword>
<gene>
    <name evidence="12" type="ORF">DEIPH_ctg028orf0011</name>
</gene>
<dbReference type="RefSeq" id="WP_034357188.1">
    <property type="nucleotide sequence ID" value="NZ_JHAC01000028.1"/>
</dbReference>
<keyword evidence="13" id="KW-1185">Reference proteome</keyword>
<dbReference type="Gene3D" id="3.40.120.10">
    <property type="entry name" value="Alpha-D-Glucose-1,6-Bisphosphate, subunit A, domain 3"/>
    <property type="match status" value="3"/>
</dbReference>
<dbReference type="InterPro" id="IPR016066">
    <property type="entry name" value="A-D-PHexomutase_CS"/>
</dbReference>
<evidence type="ECO:0000256" key="3">
    <source>
        <dbReference type="ARBA" id="ARBA00022553"/>
    </source>
</evidence>
<dbReference type="InterPro" id="IPR005852">
    <property type="entry name" value="PGM_a-D-Glc-sp"/>
</dbReference>
<organism evidence="12 13">
    <name type="scientific">Deinococcus phoenicis</name>
    <dbReference type="NCBI Taxonomy" id="1476583"/>
    <lineage>
        <taxon>Bacteria</taxon>
        <taxon>Thermotogati</taxon>
        <taxon>Deinococcota</taxon>
        <taxon>Deinococci</taxon>
        <taxon>Deinococcales</taxon>
        <taxon>Deinococcaceae</taxon>
        <taxon>Deinococcus</taxon>
    </lineage>
</organism>
<evidence type="ECO:0000256" key="5">
    <source>
        <dbReference type="ARBA" id="ARBA00022842"/>
    </source>
</evidence>
<evidence type="ECO:0000256" key="2">
    <source>
        <dbReference type="ARBA" id="ARBA00010231"/>
    </source>
</evidence>
<dbReference type="InterPro" id="IPR005843">
    <property type="entry name" value="A-D-PHexomutase_C"/>
</dbReference>
<evidence type="ECO:0000259" key="9">
    <source>
        <dbReference type="Pfam" id="PF02878"/>
    </source>
</evidence>
<protein>
    <submittedName>
        <fullName evidence="12">Phosphoglucomutase</fullName>
    </submittedName>
</protein>
<evidence type="ECO:0000259" key="11">
    <source>
        <dbReference type="Pfam" id="PF02880"/>
    </source>
</evidence>
<dbReference type="AlphaFoldDB" id="A0A016QQE4"/>
<dbReference type="EMBL" id="JHAC01000028">
    <property type="protein sequence ID" value="EYB68072.1"/>
    <property type="molecule type" value="Genomic_DNA"/>
</dbReference>
<dbReference type="Pfam" id="PF02878">
    <property type="entry name" value="PGM_PMM_I"/>
    <property type="match status" value="1"/>
</dbReference>
<evidence type="ECO:0000256" key="6">
    <source>
        <dbReference type="ARBA" id="ARBA00023235"/>
    </source>
</evidence>
<dbReference type="InterPro" id="IPR005846">
    <property type="entry name" value="A-D-PHexomutase_a/b/a-III"/>
</dbReference>